<proteinExistence type="predicted"/>
<evidence type="ECO:0000256" key="1">
    <source>
        <dbReference type="SAM" id="SignalP"/>
    </source>
</evidence>
<comment type="caution">
    <text evidence="2">The sequence shown here is derived from an EMBL/GenBank/DDBJ whole genome shotgun (WGS) entry which is preliminary data.</text>
</comment>
<gene>
    <name evidence="2" type="ORF">C8A05DRAFT_18079</name>
</gene>
<evidence type="ECO:0000313" key="3">
    <source>
        <dbReference type="Proteomes" id="UP001303889"/>
    </source>
</evidence>
<name>A0AAN6MEV1_9PEZI</name>
<reference evidence="2" key="1">
    <citation type="journal article" date="2023" name="Mol. Phylogenet. Evol.">
        <title>Genome-scale phylogeny and comparative genomics of the fungal order Sordariales.</title>
        <authorList>
            <person name="Hensen N."/>
            <person name="Bonometti L."/>
            <person name="Westerberg I."/>
            <person name="Brannstrom I.O."/>
            <person name="Guillou S."/>
            <person name="Cros-Aarteil S."/>
            <person name="Calhoun S."/>
            <person name="Haridas S."/>
            <person name="Kuo A."/>
            <person name="Mondo S."/>
            <person name="Pangilinan J."/>
            <person name="Riley R."/>
            <person name="LaButti K."/>
            <person name="Andreopoulos B."/>
            <person name="Lipzen A."/>
            <person name="Chen C."/>
            <person name="Yan M."/>
            <person name="Daum C."/>
            <person name="Ng V."/>
            <person name="Clum A."/>
            <person name="Steindorff A."/>
            <person name="Ohm R.A."/>
            <person name="Martin F."/>
            <person name="Silar P."/>
            <person name="Natvig D.O."/>
            <person name="Lalanne C."/>
            <person name="Gautier V."/>
            <person name="Ament-Velasquez S.L."/>
            <person name="Kruys A."/>
            <person name="Hutchinson M.I."/>
            <person name="Powell A.J."/>
            <person name="Barry K."/>
            <person name="Miller A.N."/>
            <person name="Grigoriev I.V."/>
            <person name="Debuchy R."/>
            <person name="Gladieux P."/>
            <person name="Hiltunen Thoren M."/>
            <person name="Johannesson H."/>
        </authorList>
    </citation>
    <scope>NUCLEOTIDE SEQUENCE</scope>
    <source>
        <strain evidence="2">CBS 103.79</strain>
    </source>
</reference>
<evidence type="ECO:0008006" key="4">
    <source>
        <dbReference type="Google" id="ProtNLM"/>
    </source>
</evidence>
<reference evidence="2" key="2">
    <citation type="submission" date="2023-05" db="EMBL/GenBank/DDBJ databases">
        <authorList>
            <consortium name="Lawrence Berkeley National Laboratory"/>
            <person name="Steindorff A."/>
            <person name="Hensen N."/>
            <person name="Bonometti L."/>
            <person name="Westerberg I."/>
            <person name="Brannstrom I.O."/>
            <person name="Guillou S."/>
            <person name="Cros-Aarteil S."/>
            <person name="Calhoun S."/>
            <person name="Haridas S."/>
            <person name="Kuo A."/>
            <person name="Mondo S."/>
            <person name="Pangilinan J."/>
            <person name="Riley R."/>
            <person name="Labutti K."/>
            <person name="Andreopoulos B."/>
            <person name="Lipzen A."/>
            <person name="Chen C."/>
            <person name="Yanf M."/>
            <person name="Daum C."/>
            <person name="Ng V."/>
            <person name="Clum A."/>
            <person name="Ohm R."/>
            <person name="Martin F."/>
            <person name="Silar P."/>
            <person name="Natvig D."/>
            <person name="Lalanne C."/>
            <person name="Gautier V."/>
            <person name="Ament-Velasquez S.L."/>
            <person name="Kruys A."/>
            <person name="Hutchinson M.I."/>
            <person name="Powell A.J."/>
            <person name="Barry K."/>
            <person name="Miller A.N."/>
            <person name="Grigoriev I.V."/>
            <person name="Debuchy R."/>
            <person name="Gladieux P."/>
            <person name="Thoren M.H."/>
            <person name="Johannesson H."/>
        </authorList>
    </citation>
    <scope>NUCLEOTIDE SEQUENCE</scope>
    <source>
        <strain evidence="2">CBS 103.79</strain>
    </source>
</reference>
<sequence length="115" mass="12918">MRLPGPVALLVTLATLAAADYMVVETYCDVFNCTSQNSVWYTAFGSYPINANEGCRDPSDVPGMNQLCMDWGRQRGHFFFDGQGRRCLRKTEDKENHCAGAVCHRSIWSEVACTW</sequence>
<feature type="chain" id="PRO_5042831655" description="Secreted protein" evidence="1">
    <location>
        <begin position="20"/>
        <end position="115"/>
    </location>
</feature>
<dbReference type="AlphaFoldDB" id="A0AAN6MEV1"/>
<protein>
    <recommendedName>
        <fullName evidence="4">Secreted protein</fullName>
    </recommendedName>
</protein>
<dbReference type="Proteomes" id="UP001303889">
    <property type="component" value="Unassembled WGS sequence"/>
</dbReference>
<evidence type="ECO:0000313" key="2">
    <source>
        <dbReference type="EMBL" id="KAK3899491.1"/>
    </source>
</evidence>
<feature type="signal peptide" evidence="1">
    <location>
        <begin position="1"/>
        <end position="19"/>
    </location>
</feature>
<accession>A0AAN6MEV1</accession>
<keyword evidence="3" id="KW-1185">Reference proteome</keyword>
<keyword evidence="1" id="KW-0732">Signal</keyword>
<organism evidence="2 3">
    <name type="scientific">Staphylotrichum tortipilum</name>
    <dbReference type="NCBI Taxonomy" id="2831512"/>
    <lineage>
        <taxon>Eukaryota</taxon>
        <taxon>Fungi</taxon>
        <taxon>Dikarya</taxon>
        <taxon>Ascomycota</taxon>
        <taxon>Pezizomycotina</taxon>
        <taxon>Sordariomycetes</taxon>
        <taxon>Sordariomycetidae</taxon>
        <taxon>Sordariales</taxon>
        <taxon>Chaetomiaceae</taxon>
        <taxon>Staphylotrichum</taxon>
    </lineage>
</organism>
<dbReference type="EMBL" id="MU855778">
    <property type="protein sequence ID" value="KAK3899491.1"/>
    <property type="molecule type" value="Genomic_DNA"/>
</dbReference>